<dbReference type="AlphaFoldDB" id="A0A699T598"/>
<dbReference type="InterPro" id="IPR036291">
    <property type="entry name" value="NAD(P)-bd_dom_sf"/>
</dbReference>
<protein>
    <recommendedName>
        <fullName evidence="2">Ketopantoate reductase N-terminal domain-containing protein</fullName>
    </recommendedName>
</protein>
<feature type="non-terminal residue" evidence="3">
    <location>
        <position position="214"/>
    </location>
</feature>
<feature type="region of interest" description="Disordered" evidence="1">
    <location>
        <begin position="144"/>
        <end position="214"/>
    </location>
</feature>
<feature type="domain" description="Ketopantoate reductase N-terminal" evidence="2">
    <location>
        <begin position="7"/>
        <end position="117"/>
    </location>
</feature>
<feature type="compositionally biased region" description="Gly residues" evidence="1">
    <location>
        <begin position="166"/>
        <end position="178"/>
    </location>
</feature>
<dbReference type="Pfam" id="PF02558">
    <property type="entry name" value="ApbA"/>
    <property type="match status" value="1"/>
</dbReference>
<evidence type="ECO:0000259" key="2">
    <source>
        <dbReference type="Pfam" id="PF02558"/>
    </source>
</evidence>
<name>A0A699T598_TANCI</name>
<dbReference type="SUPFAM" id="SSF51735">
    <property type="entry name" value="NAD(P)-binding Rossmann-fold domains"/>
    <property type="match status" value="1"/>
</dbReference>
<accession>A0A699T598</accession>
<proteinExistence type="predicted"/>
<dbReference type="Gene3D" id="3.40.50.720">
    <property type="entry name" value="NAD(P)-binding Rossmann-like Domain"/>
    <property type="match status" value="1"/>
</dbReference>
<dbReference type="InterPro" id="IPR013332">
    <property type="entry name" value="KPR_N"/>
</dbReference>
<feature type="non-terminal residue" evidence="3">
    <location>
        <position position="1"/>
    </location>
</feature>
<gene>
    <name evidence="3" type="ORF">Tci_877551</name>
</gene>
<feature type="compositionally biased region" description="Basic residues" evidence="1">
    <location>
        <begin position="179"/>
        <end position="192"/>
    </location>
</feature>
<evidence type="ECO:0000313" key="3">
    <source>
        <dbReference type="EMBL" id="GFD05582.1"/>
    </source>
</evidence>
<comment type="caution">
    <text evidence="3">The sequence shown here is derived from an EMBL/GenBank/DDBJ whole genome shotgun (WGS) entry which is preliminary data.</text>
</comment>
<dbReference type="EMBL" id="BKCJ011219309">
    <property type="protein sequence ID" value="GFD05582.1"/>
    <property type="molecule type" value="Genomic_DNA"/>
</dbReference>
<reference evidence="3" key="1">
    <citation type="journal article" date="2019" name="Sci. Rep.">
        <title>Draft genome of Tanacetum cinerariifolium, the natural source of mosquito coil.</title>
        <authorList>
            <person name="Yamashiro T."/>
            <person name="Shiraishi A."/>
            <person name="Satake H."/>
            <person name="Nakayama K."/>
        </authorList>
    </citation>
    <scope>NUCLEOTIDE SEQUENCE</scope>
</reference>
<organism evidence="3">
    <name type="scientific">Tanacetum cinerariifolium</name>
    <name type="common">Dalmatian daisy</name>
    <name type="synonym">Chrysanthemum cinerariifolium</name>
    <dbReference type="NCBI Taxonomy" id="118510"/>
    <lineage>
        <taxon>Eukaryota</taxon>
        <taxon>Viridiplantae</taxon>
        <taxon>Streptophyta</taxon>
        <taxon>Embryophyta</taxon>
        <taxon>Tracheophyta</taxon>
        <taxon>Spermatophyta</taxon>
        <taxon>Magnoliopsida</taxon>
        <taxon>eudicotyledons</taxon>
        <taxon>Gunneridae</taxon>
        <taxon>Pentapetalae</taxon>
        <taxon>asterids</taxon>
        <taxon>campanulids</taxon>
        <taxon>Asterales</taxon>
        <taxon>Asteraceae</taxon>
        <taxon>Asteroideae</taxon>
        <taxon>Anthemideae</taxon>
        <taxon>Anthemidinae</taxon>
        <taxon>Tanacetum</taxon>
    </lineage>
</organism>
<sequence length="214" mass="22855">VLADPARRAAYQQAGLTVNGKAYAFDFVEPTDEAPKADLVLVAVKHTQLPEAIRTLRPVVGPNTIVLSLLNGISSEELIGQAIGPEHLLYAYVYMDAVREGRAVRYSQLGEIVFGEAVNDHPSARVRAVQELFAAAGIPHNVGPAQGALRRVSAKRPRPRADGAGRPRGSGPGPGPGHRAGRGRYRLFRGHHQPAAPRQQNLDAARPGSRPPNG</sequence>
<evidence type="ECO:0000256" key="1">
    <source>
        <dbReference type="SAM" id="MobiDB-lite"/>
    </source>
</evidence>